<evidence type="ECO:0000256" key="1">
    <source>
        <dbReference type="SAM" id="SignalP"/>
    </source>
</evidence>
<organism evidence="2 3">
    <name type="scientific">Flavobacterium alvei</name>
    <dbReference type="NCBI Taxonomy" id="2080416"/>
    <lineage>
        <taxon>Bacteria</taxon>
        <taxon>Pseudomonadati</taxon>
        <taxon>Bacteroidota</taxon>
        <taxon>Flavobacteriia</taxon>
        <taxon>Flavobacteriales</taxon>
        <taxon>Flavobacteriaceae</taxon>
        <taxon>Flavobacterium</taxon>
    </lineage>
</organism>
<feature type="signal peptide" evidence="1">
    <location>
        <begin position="1"/>
        <end position="21"/>
    </location>
</feature>
<accession>A0A2S5ABB3</accession>
<name>A0A2S5ABB3_9FLAO</name>
<keyword evidence="3" id="KW-1185">Reference proteome</keyword>
<dbReference type="AlphaFoldDB" id="A0A2S5ABB3"/>
<dbReference type="Proteomes" id="UP000237310">
    <property type="component" value="Unassembled WGS sequence"/>
</dbReference>
<reference evidence="2 3" key="1">
    <citation type="submission" date="2018-01" db="EMBL/GenBank/DDBJ databases">
        <authorList>
            <person name="Gaut B.S."/>
            <person name="Morton B.R."/>
            <person name="Clegg M.T."/>
            <person name="Duvall M.R."/>
        </authorList>
    </citation>
    <scope>NUCLEOTIDE SEQUENCE [LARGE SCALE GENOMIC DNA]</scope>
    <source>
        <strain evidence="2 3">HR-AY</strain>
    </source>
</reference>
<dbReference type="RefSeq" id="WP_103805769.1">
    <property type="nucleotide sequence ID" value="NZ_CAKZGH010000013.1"/>
</dbReference>
<keyword evidence="1" id="KW-0732">Signal</keyword>
<comment type="caution">
    <text evidence="2">The sequence shown here is derived from an EMBL/GenBank/DDBJ whole genome shotgun (WGS) entry which is preliminary data.</text>
</comment>
<dbReference type="EMBL" id="PQVG01000004">
    <property type="protein sequence ID" value="POY39881.1"/>
    <property type="molecule type" value="Genomic_DNA"/>
</dbReference>
<evidence type="ECO:0000313" key="3">
    <source>
        <dbReference type="Proteomes" id="UP000237310"/>
    </source>
</evidence>
<sequence length="148" mass="16911">MKAKILYISIAFLFISTASFAQDKKKAPLSIISRTAIIKKYYDKNELSSLPKGELIELCVERVAVLAKTLPYISLATKPGITLEDFGIPKTSEYRKAFEGQEENTKEYLDNTAEYQKKILPYGDKDDLIKAILFYENILKSLHEFDDM</sequence>
<protein>
    <submittedName>
        <fullName evidence="2">Uncharacterized protein</fullName>
    </submittedName>
</protein>
<gene>
    <name evidence="2" type="ORF">C3L50_08605</name>
</gene>
<dbReference type="OrthoDB" id="1161684at2"/>
<proteinExistence type="predicted"/>
<feature type="chain" id="PRO_5015391899" evidence="1">
    <location>
        <begin position="22"/>
        <end position="148"/>
    </location>
</feature>
<evidence type="ECO:0000313" key="2">
    <source>
        <dbReference type="EMBL" id="POY39881.1"/>
    </source>
</evidence>